<evidence type="ECO:0000256" key="1">
    <source>
        <dbReference type="SAM" id="MobiDB-lite"/>
    </source>
</evidence>
<accession>A0A194S3N3</accession>
<dbReference type="RefSeq" id="XP_018271392.1">
    <property type="nucleotide sequence ID" value="XM_018416787.1"/>
</dbReference>
<dbReference type="Proteomes" id="UP000053890">
    <property type="component" value="Unassembled WGS sequence"/>
</dbReference>
<dbReference type="Pfam" id="PF16815">
    <property type="entry name" value="HRI1"/>
    <property type="match status" value="1"/>
</dbReference>
<evidence type="ECO:0000313" key="3">
    <source>
        <dbReference type="Proteomes" id="UP000053890"/>
    </source>
</evidence>
<dbReference type="OMA" id="WASETPF"/>
<feature type="compositionally biased region" description="Basic and acidic residues" evidence="1">
    <location>
        <begin position="69"/>
        <end position="84"/>
    </location>
</feature>
<keyword evidence="3" id="KW-1185">Reference proteome</keyword>
<name>A0A194S3N3_RHOGW</name>
<dbReference type="InterPro" id="IPR043047">
    <property type="entry name" value="Hri1_N_sf"/>
</dbReference>
<evidence type="ECO:0008006" key="4">
    <source>
        <dbReference type="Google" id="ProtNLM"/>
    </source>
</evidence>
<gene>
    <name evidence="2" type="ORF">RHOBADRAFT_53332</name>
</gene>
<dbReference type="OrthoDB" id="4045395at2759"/>
<protein>
    <recommendedName>
        <fullName evidence="4">Protein HRI1</fullName>
    </recommendedName>
</protein>
<organism evidence="2 3">
    <name type="scientific">Rhodotorula graminis (strain WP1)</name>
    <dbReference type="NCBI Taxonomy" id="578459"/>
    <lineage>
        <taxon>Eukaryota</taxon>
        <taxon>Fungi</taxon>
        <taxon>Dikarya</taxon>
        <taxon>Basidiomycota</taxon>
        <taxon>Pucciniomycotina</taxon>
        <taxon>Microbotryomycetes</taxon>
        <taxon>Sporidiobolales</taxon>
        <taxon>Sporidiobolaceae</taxon>
        <taxon>Rhodotorula</taxon>
    </lineage>
</organism>
<dbReference type="STRING" id="578459.A0A194S3N3"/>
<dbReference type="GeneID" id="28977235"/>
<feature type="compositionally biased region" description="Acidic residues" evidence="1">
    <location>
        <begin position="105"/>
        <end position="116"/>
    </location>
</feature>
<reference evidence="2 3" key="1">
    <citation type="journal article" date="2015" name="Front. Microbiol.">
        <title>Genome sequence of the plant growth promoting endophytic yeast Rhodotorula graminis WP1.</title>
        <authorList>
            <person name="Firrincieli A."/>
            <person name="Otillar R."/>
            <person name="Salamov A."/>
            <person name="Schmutz J."/>
            <person name="Khan Z."/>
            <person name="Redman R.S."/>
            <person name="Fleck N.D."/>
            <person name="Lindquist E."/>
            <person name="Grigoriev I.V."/>
            <person name="Doty S.L."/>
        </authorList>
    </citation>
    <scope>NUCLEOTIDE SEQUENCE [LARGE SCALE GENOMIC DNA]</scope>
    <source>
        <strain evidence="2 3">WP1</strain>
    </source>
</reference>
<evidence type="ECO:0000313" key="2">
    <source>
        <dbReference type="EMBL" id="KPV75343.1"/>
    </source>
</evidence>
<dbReference type="Gene3D" id="2.40.128.320">
    <property type="entry name" value="Protein HRI1, N-terminal domain"/>
    <property type="match status" value="1"/>
</dbReference>
<feature type="region of interest" description="Disordered" evidence="1">
    <location>
        <begin position="43"/>
        <end position="123"/>
    </location>
</feature>
<dbReference type="AlphaFoldDB" id="A0A194S3N3"/>
<dbReference type="EMBL" id="KQ474078">
    <property type="protein sequence ID" value="KPV75343.1"/>
    <property type="molecule type" value="Genomic_DNA"/>
</dbReference>
<sequence length="248" mass="27233">MDPLASIRVSICWPPEPHSEPEDVLVISGRSGFYLDLRIDKAACSRSPSPTPRKNPSRADPRISWATAGRKELLPLEPGQEHPRARFTALLDSRRPSSSSSPSPDNEDDSAPDEGSFEPLSNGDVLERGFMLRPETGLVAPYEEVWRRLAVKPDARVVFLELVASPGGRSERAYVGRVGEWELGLVDGGEGGFGAVRRERRRDDGRWETTFEAGAGAELPSLADFDVPRDGTTEVELAGRTWRVIEAS</sequence>
<dbReference type="InterPro" id="IPR031818">
    <property type="entry name" value="Hri1"/>
</dbReference>
<proteinExistence type="predicted"/>